<dbReference type="InterPro" id="IPR040256">
    <property type="entry name" value="At4g02000-like"/>
</dbReference>
<dbReference type="OrthoDB" id="1939268at2759"/>
<dbReference type="PANTHER" id="PTHR31286">
    <property type="entry name" value="GLYCINE-RICH CELL WALL STRUCTURAL PROTEIN 1.8-LIKE"/>
    <property type="match status" value="1"/>
</dbReference>
<reference evidence="2" key="2">
    <citation type="journal article" date="2023" name="Plants (Basel)">
        <title>Annotation of the Turnera subulata (Passifloraceae) Draft Genome Reveals the S-Locus Evolved after the Divergence of Turneroideae from Passifloroideae in a Stepwise Manner.</title>
        <authorList>
            <person name="Henning P.M."/>
            <person name="Roalson E.H."/>
            <person name="Mir W."/>
            <person name="McCubbin A.G."/>
            <person name="Shore J.S."/>
        </authorList>
    </citation>
    <scope>NUCLEOTIDE SEQUENCE</scope>
    <source>
        <strain evidence="2">F60SS</strain>
    </source>
</reference>
<dbReference type="InterPro" id="IPR025558">
    <property type="entry name" value="DUF4283"/>
</dbReference>
<dbReference type="EMBL" id="JAKUCV010000587">
    <property type="protein sequence ID" value="KAJ4849505.1"/>
    <property type="molecule type" value="Genomic_DNA"/>
</dbReference>
<dbReference type="PANTHER" id="PTHR31286:SF167">
    <property type="entry name" value="OS09G0268800 PROTEIN"/>
    <property type="match status" value="1"/>
</dbReference>
<accession>A0A9Q0GG79</accession>
<reference evidence="2" key="1">
    <citation type="submission" date="2022-02" db="EMBL/GenBank/DDBJ databases">
        <authorList>
            <person name="Henning P.M."/>
            <person name="McCubbin A.G."/>
            <person name="Shore J.S."/>
        </authorList>
    </citation>
    <scope>NUCLEOTIDE SEQUENCE</scope>
    <source>
        <strain evidence="2">F60SS</strain>
        <tissue evidence="2">Leaves</tissue>
    </source>
</reference>
<comment type="caution">
    <text evidence="2">The sequence shown here is derived from an EMBL/GenBank/DDBJ whole genome shotgun (WGS) entry which is preliminary data.</text>
</comment>
<sequence>KEGYTHPLLLVVKLWTERSFNGKAFMQTISSLWSVKGLQISELEKNLFMFRFRDAMDEDKILAGEPWHFDRQVLVLKSIEGYEQPSSIELHTTPFWVQIRDLPFDYRDLDIAEVIRRRLGSVMEVYQDDEWELLSFMRVRVGLDLQEPLRSTLSISINETVSFKVVFKRGCAKVQ</sequence>
<keyword evidence="3" id="KW-1185">Reference proteome</keyword>
<dbReference type="Proteomes" id="UP001141552">
    <property type="component" value="Unassembled WGS sequence"/>
</dbReference>
<evidence type="ECO:0000313" key="2">
    <source>
        <dbReference type="EMBL" id="KAJ4849505.1"/>
    </source>
</evidence>
<evidence type="ECO:0000313" key="3">
    <source>
        <dbReference type="Proteomes" id="UP001141552"/>
    </source>
</evidence>
<dbReference type="Pfam" id="PF14111">
    <property type="entry name" value="DUF4283"/>
    <property type="match status" value="1"/>
</dbReference>
<gene>
    <name evidence="2" type="ORF">Tsubulata_005820</name>
</gene>
<evidence type="ECO:0000259" key="1">
    <source>
        <dbReference type="Pfam" id="PF14111"/>
    </source>
</evidence>
<name>A0A9Q0GG79_9ROSI</name>
<organism evidence="2 3">
    <name type="scientific">Turnera subulata</name>
    <dbReference type="NCBI Taxonomy" id="218843"/>
    <lineage>
        <taxon>Eukaryota</taxon>
        <taxon>Viridiplantae</taxon>
        <taxon>Streptophyta</taxon>
        <taxon>Embryophyta</taxon>
        <taxon>Tracheophyta</taxon>
        <taxon>Spermatophyta</taxon>
        <taxon>Magnoliopsida</taxon>
        <taxon>eudicotyledons</taxon>
        <taxon>Gunneridae</taxon>
        <taxon>Pentapetalae</taxon>
        <taxon>rosids</taxon>
        <taxon>fabids</taxon>
        <taxon>Malpighiales</taxon>
        <taxon>Passifloraceae</taxon>
        <taxon>Turnera</taxon>
    </lineage>
</organism>
<proteinExistence type="predicted"/>
<dbReference type="AlphaFoldDB" id="A0A9Q0GG79"/>
<feature type="non-terminal residue" evidence="2">
    <location>
        <position position="175"/>
    </location>
</feature>
<feature type="domain" description="DUF4283" evidence="1">
    <location>
        <begin position="14"/>
        <end position="78"/>
    </location>
</feature>
<protein>
    <recommendedName>
        <fullName evidence="1">DUF4283 domain-containing protein</fullName>
    </recommendedName>
</protein>